<dbReference type="RefSeq" id="WP_092653331.1">
    <property type="nucleotide sequence ID" value="NZ_LT629732.1"/>
</dbReference>
<sequence length="413" mass="44425">MDVIHARSFPPRPSLEQYRKQAKELLKACRAGDPDALERVNRGLLAAGRAHRTRDLSGHTLTDAQFVIAREHGFASWPRFAAHLQGLVDGAVGRYEAAVDAIVTGDLGALTELLDRHPDLVRARSTRTHRATLLHYVAANGVETYRQKTPANAVQIAELLLVRGAEADAGATMYGADDATTMEMLVSSIHPALAGVQALLVDKLVDFGAAVNGPGDDNRPLLTALAHQYPAAAQALVRRGARIDDIVSAAGLGREDLVRDYLDDEGRLRPHVRVVGLRPQLPRRPEANVAWAFVVAAALGHTDVVDFLSRRGADPGARAMAGLTALHWGVVNGHLEVVDLLLAREAPLEDSDNYHHATVLGCAVWAVQNGTHPHRLTIVERLLSAGARVDAISRPTGDEGVDELLRRHGVALG</sequence>
<dbReference type="PRINTS" id="PR01415">
    <property type="entry name" value="ANKYRIN"/>
</dbReference>
<dbReference type="PANTHER" id="PTHR24198">
    <property type="entry name" value="ANKYRIN REPEAT AND PROTEIN KINASE DOMAIN-CONTAINING PROTEIN"/>
    <property type="match status" value="1"/>
</dbReference>
<keyword evidence="2 3" id="KW-0040">ANK repeat</keyword>
<reference evidence="4 5" key="1">
    <citation type="submission" date="2016-10" db="EMBL/GenBank/DDBJ databases">
        <authorList>
            <person name="de Groot N.N."/>
        </authorList>
    </citation>
    <scope>NUCLEOTIDE SEQUENCE [LARGE SCALE GENOMIC DNA]</scope>
    <source>
        <strain evidence="4 5">DSM 22024</strain>
    </source>
</reference>
<dbReference type="InterPro" id="IPR036770">
    <property type="entry name" value="Ankyrin_rpt-contain_sf"/>
</dbReference>
<organism evidence="4 5">
    <name type="scientific">Actinopolymorpha singaporensis</name>
    <dbReference type="NCBI Taxonomy" id="117157"/>
    <lineage>
        <taxon>Bacteria</taxon>
        <taxon>Bacillati</taxon>
        <taxon>Actinomycetota</taxon>
        <taxon>Actinomycetes</taxon>
        <taxon>Propionibacteriales</taxon>
        <taxon>Actinopolymorphaceae</taxon>
        <taxon>Actinopolymorpha</taxon>
    </lineage>
</organism>
<dbReference type="SUPFAM" id="SSF48403">
    <property type="entry name" value="Ankyrin repeat"/>
    <property type="match status" value="1"/>
</dbReference>
<dbReference type="STRING" id="117157.SAMN04489717_2450"/>
<evidence type="ECO:0000313" key="4">
    <source>
        <dbReference type="EMBL" id="SDS36173.1"/>
    </source>
</evidence>
<evidence type="ECO:0000256" key="2">
    <source>
        <dbReference type="ARBA" id="ARBA00023043"/>
    </source>
</evidence>
<dbReference type="Gene3D" id="1.25.40.20">
    <property type="entry name" value="Ankyrin repeat-containing domain"/>
    <property type="match status" value="2"/>
</dbReference>
<dbReference type="PROSITE" id="PS50297">
    <property type="entry name" value="ANK_REP_REGION"/>
    <property type="match status" value="1"/>
</dbReference>
<dbReference type="SMART" id="SM00248">
    <property type="entry name" value="ANK"/>
    <property type="match status" value="5"/>
</dbReference>
<accession>A0A1H1RKL2</accession>
<dbReference type="OrthoDB" id="928522at2"/>
<dbReference type="PANTHER" id="PTHR24198:SF165">
    <property type="entry name" value="ANKYRIN REPEAT-CONTAINING PROTEIN-RELATED"/>
    <property type="match status" value="1"/>
</dbReference>
<evidence type="ECO:0000313" key="5">
    <source>
        <dbReference type="Proteomes" id="UP000198983"/>
    </source>
</evidence>
<name>A0A1H1RKL2_9ACTN</name>
<dbReference type="Proteomes" id="UP000198983">
    <property type="component" value="Chromosome I"/>
</dbReference>
<gene>
    <name evidence="4" type="ORF">SAMN04489717_2450</name>
</gene>
<proteinExistence type="predicted"/>
<dbReference type="Pfam" id="PF12796">
    <property type="entry name" value="Ank_2"/>
    <property type="match status" value="1"/>
</dbReference>
<dbReference type="PROSITE" id="PS50088">
    <property type="entry name" value="ANK_REPEAT"/>
    <property type="match status" value="1"/>
</dbReference>
<dbReference type="AlphaFoldDB" id="A0A1H1RKL2"/>
<evidence type="ECO:0000256" key="3">
    <source>
        <dbReference type="PROSITE-ProRule" id="PRU00023"/>
    </source>
</evidence>
<evidence type="ECO:0000256" key="1">
    <source>
        <dbReference type="ARBA" id="ARBA00022737"/>
    </source>
</evidence>
<keyword evidence="1" id="KW-0677">Repeat</keyword>
<feature type="repeat" description="ANK" evidence="3">
    <location>
        <begin position="321"/>
        <end position="353"/>
    </location>
</feature>
<protein>
    <submittedName>
        <fullName evidence="4">Ankyrin repeat-containing protein</fullName>
    </submittedName>
</protein>
<dbReference type="EMBL" id="LT629732">
    <property type="protein sequence ID" value="SDS36173.1"/>
    <property type="molecule type" value="Genomic_DNA"/>
</dbReference>
<dbReference type="InterPro" id="IPR002110">
    <property type="entry name" value="Ankyrin_rpt"/>
</dbReference>
<keyword evidence="5" id="KW-1185">Reference proteome</keyword>